<keyword evidence="5" id="KW-1185">Reference proteome</keyword>
<dbReference type="InterPro" id="IPR000782">
    <property type="entry name" value="FAS1_domain"/>
</dbReference>
<dbReference type="PANTHER" id="PTHR33985">
    <property type="entry name" value="OS02G0491300 PROTEIN-RELATED"/>
    <property type="match status" value="1"/>
</dbReference>
<organism evidence="4 5">
    <name type="scientific">Castanea mollissima</name>
    <name type="common">Chinese chestnut</name>
    <dbReference type="NCBI Taxonomy" id="60419"/>
    <lineage>
        <taxon>Eukaryota</taxon>
        <taxon>Viridiplantae</taxon>
        <taxon>Streptophyta</taxon>
        <taxon>Embryophyta</taxon>
        <taxon>Tracheophyta</taxon>
        <taxon>Spermatophyta</taxon>
        <taxon>Magnoliopsida</taxon>
        <taxon>eudicotyledons</taxon>
        <taxon>Gunneridae</taxon>
        <taxon>Pentapetalae</taxon>
        <taxon>rosids</taxon>
        <taxon>fabids</taxon>
        <taxon>Fagales</taxon>
        <taxon>Fagaceae</taxon>
        <taxon>Castanea</taxon>
    </lineage>
</organism>
<dbReference type="InterPro" id="IPR036378">
    <property type="entry name" value="FAS1_dom_sf"/>
</dbReference>
<dbReference type="InterPro" id="IPR052806">
    <property type="entry name" value="Fasciclin-like_AGP"/>
</dbReference>
<protein>
    <recommendedName>
        <fullName evidence="3">FAS1 domain-containing protein</fullName>
    </recommendedName>
</protein>
<dbReference type="SMART" id="SM00554">
    <property type="entry name" value="FAS1"/>
    <property type="match status" value="2"/>
</dbReference>
<feature type="signal peptide" evidence="2">
    <location>
        <begin position="1"/>
        <end position="21"/>
    </location>
</feature>
<dbReference type="Pfam" id="PF02469">
    <property type="entry name" value="Fasciclin"/>
    <property type="match status" value="2"/>
</dbReference>
<dbReference type="PANTHER" id="PTHR33985:SF17">
    <property type="entry name" value="FASCICLIN-LIKE ARABINOGALACTAN PROTEIN 20"/>
    <property type="match status" value="1"/>
</dbReference>
<dbReference type="SUPFAM" id="SSF82153">
    <property type="entry name" value="FAS1 domain"/>
    <property type="match status" value="2"/>
</dbReference>
<keyword evidence="2" id="KW-0732">Signal</keyword>
<gene>
    <name evidence="4" type="ORF">CMV_017803</name>
</gene>
<dbReference type="Gene3D" id="2.30.180.10">
    <property type="entry name" value="FAS1 domain"/>
    <property type="match status" value="2"/>
</dbReference>
<sequence length="332" mass="36146">MASSLLFTLSLLISLFVYSLSSPLSSETILDASEILADTGYLSMSLTLELISDTLFPNSHSLTIFAPSDPAFMASGQPSLPLLQFHFSPIPMSLETLKSLPYGTEIPTMFQGHSLTVTSSPSDDRVSLNNVDITPLPIFDDGFLIIYGTREFFDPDFEVPAPESSFGCGFLRTNSFGNASEALRSGGYSLMAGFLDLQVLETKKSAMMTLFAPTDQVLGNRLGNFSEYSSIFLRHVVPCRLLWTDLVKFNDGAALPTQLGGFSINITRSGGGILMLNGVPVYYPNIYISDWLVVHGLRQVLAVPWEGTQEGIAGASDEFGGSIEDYTPDYEF</sequence>
<comment type="similarity">
    <text evidence="1">Belongs to the fasciclin-like AGP family.</text>
</comment>
<dbReference type="Proteomes" id="UP000737018">
    <property type="component" value="Unassembled WGS sequence"/>
</dbReference>
<accession>A0A8J4R149</accession>
<reference evidence="4" key="1">
    <citation type="submission" date="2020-03" db="EMBL/GenBank/DDBJ databases">
        <title>Castanea mollissima Vanexum genome sequencing.</title>
        <authorList>
            <person name="Staton M."/>
        </authorList>
    </citation>
    <scope>NUCLEOTIDE SEQUENCE</scope>
    <source>
        <tissue evidence="4">Leaf</tissue>
    </source>
</reference>
<evidence type="ECO:0000313" key="4">
    <source>
        <dbReference type="EMBL" id="KAF3957159.1"/>
    </source>
</evidence>
<dbReference type="EMBL" id="JRKL02002900">
    <property type="protein sequence ID" value="KAF3957159.1"/>
    <property type="molecule type" value="Genomic_DNA"/>
</dbReference>
<evidence type="ECO:0000313" key="5">
    <source>
        <dbReference type="Proteomes" id="UP000737018"/>
    </source>
</evidence>
<dbReference type="AlphaFoldDB" id="A0A8J4R149"/>
<feature type="chain" id="PRO_5035287338" description="FAS1 domain-containing protein" evidence="2">
    <location>
        <begin position="22"/>
        <end position="332"/>
    </location>
</feature>
<name>A0A8J4R149_9ROSI</name>
<dbReference type="OrthoDB" id="1893649at2759"/>
<evidence type="ECO:0000259" key="3">
    <source>
        <dbReference type="PROSITE" id="PS50213"/>
    </source>
</evidence>
<feature type="domain" description="FAS1" evidence="3">
    <location>
        <begin position="29"/>
        <end position="152"/>
    </location>
</feature>
<evidence type="ECO:0000256" key="2">
    <source>
        <dbReference type="SAM" id="SignalP"/>
    </source>
</evidence>
<feature type="domain" description="FAS1" evidence="3">
    <location>
        <begin position="163"/>
        <end position="301"/>
    </location>
</feature>
<dbReference type="PROSITE" id="PS50213">
    <property type="entry name" value="FAS1"/>
    <property type="match status" value="2"/>
</dbReference>
<proteinExistence type="inferred from homology"/>
<evidence type="ECO:0000256" key="1">
    <source>
        <dbReference type="ARBA" id="ARBA00007843"/>
    </source>
</evidence>
<comment type="caution">
    <text evidence="4">The sequence shown here is derived from an EMBL/GenBank/DDBJ whole genome shotgun (WGS) entry which is preliminary data.</text>
</comment>